<proteinExistence type="predicted"/>
<name>A0ABU5L9M2_9RICK</name>
<keyword evidence="3" id="KW-1185">Reference proteome</keyword>
<evidence type="ECO:0008006" key="4">
    <source>
        <dbReference type="Google" id="ProtNLM"/>
    </source>
</evidence>
<protein>
    <recommendedName>
        <fullName evidence="4">Outer membrane protein beta-barrel domain-containing protein</fullName>
    </recommendedName>
</protein>
<organism evidence="2 3">
    <name type="scientific">Candidatus Cyrtobacter comes</name>
    <dbReference type="NCBI Taxonomy" id="675776"/>
    <lineage>
        <taxon>Bacteria</taxon>
        <taxon>Pseudomonadati</taxon>
        <taxon>Pseudomonadota</taxon>
        <taxon>Alphaproteobacteria</taxon>
        <taxon>Rickettsiales</taxon>
        <taxon>Candidatus Midichloriaceae</taxon>
        <taxon>Candidatus Cyrtobacter</taxon>
    </lineage>
</organism>
<evidence type="ECO:0000256" key="1">
    <source>
        <dbReference type="SAM" id="Phobius"/>
    </source>
</evidence>
<dbReference type="Proteomes" id="UP001293791">
    <property type="component" value="Unassembled WGS sequence"/>
</dbReference>
<evidence type="ECO:0000313" key="3">
    <source>
        <dbReference type="Proteomes" id="UP001293791"/>
    </source>
</evidence>
<dbReference type="RefSeq" id="WP_322498186.1">
    <property type="nucleotide sequence ID" value="NZ_JARGYT010000100.1"/>
</dbReference>
<dbReference type="EMBL" id="JARGYT010000100">
    <property type="protein sequence ID" value="MDZ5762742.1"/>
    <property type="molecule type" value="Genomic_DNA"/>
</dbReference>
<keyword evidence="1" id="KW-0472">Membrane</keyword>
<sequence length="204" mass="22328">MRKNNILYSAVVSVFYAFFFSGSIALGNSNVGIGDAPYHQTVPFGTDLISASVQWRYNNLVLEAGLSLLNKCSTFSLFLIPLPQNPIEIGISYKTGKYKIEALDVITVHSILFSTAAECTLNDKFAIGTKINIGNSFIAISETSKNFLSYGAFVTFSYKVSENVTFFLEAGYNNVHNNGLLGENLKVVSKLVGADMHICAKFTF</sequence>
<reference evidence="2 3" key="1">
    <citation type="submission" date="2023-02" db="EMBL/GenBank/DDBJ databases">
        <title>Host association and intracellularity evolved multiple times independently in the Rickettsiales.</title>
        <authorList>
            <person name="Castelli M."/>
            <person name="Nardi T."/>
            <person name="Gammuto L."/>
            <person name="Bellinzona G."/>
            <person name="Sabaneyeva E."/>
            <person name="Potekhin A."/>
            <person name="Serra V."/>
            <person name="Petroni G."/>
            <person name="Sassera D."/>
        </authorList>
    </citation>
    <scope>NUCLEOTIDE SEQUENCE [LARGE SCALE GENOMIC DNA]</scope>
    <source>
        <strain evidence="2 3">BOD18</strain>
    </source>
</reference>
<accession>A0ABU5L9M2</accession>
<keyword evidence="1" id="KW-1133">Transmembrane helix</keyword>
<keyword evidence="1" id="KW-0812">Transmembrane</keyword>
<feature type="transmembrane region" description="Helical" evidence="1">
    <location>
        <begin position="6"/>
        <end position="26"/>
    </location>
</feature>
<comment type="caution">
    <text evidence="2">The sequence shown here is derived from an EMBL/GenBank/DDBJ whole genome shotgun (WGS) entry which is preliminary data.</text>
</comment>
<evidence type="ECO:0000313" key="2">
    <source>
        <dbReference type="EMBL" id="MDZ5762742.1"/>
    </source>
</evidence>
<gene>
    <name evidence="2" type="ORF">Cyrtocomes_01136</name>
</gene>